<gene>
    <name evidence="2" type="ORF">PPROV_001030300</name>
</gene>
<keyword evidence="3" id="KW-1185">Reference proteome</keyword>
<dbReference type="PANTHER" id="PTHR35580">
    <property type="entry name" value="CELL SURFACE GLYCOPROTEIN (S-LAYER PROTEIN)-LIKE PROTEIN"/>
    <property type="match status" value="1"/>
</dbReference>
<dbReference type="PRINTS" id="PR00313">
    <property type="entry name" value="CABNDNGRPT"/>
</dbReference>
<evidence type="ECO:0000256" key="1">
    <source>
        <dbReference type="SAM" id="MobiDB-lite"/>
    </source>
</evidence>
<proteinExistence type="predicted"/>
<dbReference type="Proteomes" id="UP000660262">
    <property type="component" value="Unassembled WGS sequence"/>
</dbReference>
<dbReference type="InterPro" id="IPR052918">
    <property type="entry name" value="Motility_Chemotaxis_Reg"/>
</dbReference>
<dbReference type="EMBL" id="BNJQ01000035">
    <property type="protein sequence ID" value="GHP11575.1"/>
    <property type="molecule type" value="Genomic_DNA"/>
</dbReference>
<dbReference type="OrthoDB" id="10689674at2759"/>
<feature type="compositionally biased region" description="Low complexity" evidence="1">
    <location>
        <begin position="43"/>
        <end position="57"/>
    </location>
</feature>
<organism evidence="2 3">
    <name type="scientific">Pycnococcus provasolii</name>
    <dbReference type="NCBI Taxonomy" id="41880"/>
    <lineage>
        <taxon>Eukaryota</taxon>
        <taxon>Viridiplantae</taxon>
        <taxon>Chlorophyta</taxon>
        <taxon>Pseudoscourfieldiophyceae</taxon>
        <taxon>Pseudoscourfieldiales</taxon>
        <taxon>Pycnococcaceae</taxon>
        <taxon>Pycnococcus</taxon>
    </lineage>
</organism>
<sequence>MAVLATAAPAASVATSARVPLAFAAGLFIGVWLTAHHSLINTSPSSAPKPAASAARPQDVLTDEDEDTHRGWFRSAVAGTNHLEAAPPPPLPPQRRKDDSKKFTLLQATYVGGTGDDCITALAPAKQNGAVWFAGYTTSMDGVAATASRGVKPAGAEDGFAAMLTPSGSLSALRYLGGSADDRATALAPDGAGGVLVAGYTESDTWSTVRLAGNVAGRRDAFVLHQTARGTVDAALRVGGSGDDEARAIALRNGVLWVAGVTDSIDLPTTSNAPRAKRGGGGRDGFVLAIKFTPKSKTPLAIAALTYASANIGTDGLEAIAAPPTGSSLGLGIWFGGEVTARAGLSVQPWLIGMSSSRGAVHVSESLTLCGGEEMVGGRVHAAVAESAAVRRAQPRRGMPSVWAVGSSVSTSVTPPPGSSSSAVLTSPRGGVAGAESSNCSSWFHATHGAATHADAFVTRIAGDGGGDPQKGARLGGSRGDVAHAISSDRGRVWVVGFTESPELLTAEEAKGALAPNLRGRSDAFVAKVNAESSTWVGADGRLSALGVTYFGGSGEDAARAVLAADDGSAWIGGLTSSADFALSADAQQRRYGGGGSDAFLARLA</sequence>
<accession>A0A830HYA9</accession>
<dbReference type="AlphaFoldDB" id="A0A830HYA9"/>
<evidence type="ECO:0000313" key="2">
    <source>
        <dbReference type="EMBL" id="GHP11575.1"/>
    </source>
</evidence>
<reference evidence="2" key="1">
    <citation type="submission" date="2020-10" db="EMBL/GenBank/DDBJ databases">
        <title>Unveiling of a novel bifunctional photoreceptor, Dualchrome1, isolated from a cosmopolitan green alga.</title>
        <authorList>
            <person name="Suzuki S."/>
            <person name="Kawachi M."/>
        </authorList>
    </citation>
    <scope>NUCLEOTIDE SEQUENCE</scope>
    <source>
        <strain evidence="2">NIES 2893</strain>
    </source>
</reference>
<name>A0A830HYA9_9CHLO</name>
<evidence type="ECO:0000313" key="3">
    <source>
        <dbReference type="Proteomes" id="UP000660262"/>
    </source>
</evidence>
<feature type="region of interest" description="Disordered" evidence="1">
    <location>
        <begin position="42"/>
        <end position="99"/>
    </location>
</feature>
<comment type="caution">
    <text evidence="2">The sequence shown here is derived from an EMBL/GenBank/DDBJ whole genome shotgun (WGS) entry which is preliminary data.</text>
</comment>
<protein>
    <submittedName>
        <fullName evidence="2">Uncharacterized protein</fullName>
    </submittedName>
</protein>
<feature type="region of interest" description="Disordered" evidence="1">
    <location>
        <begin position="408"/>
        <end position="430"/>
    </location>
</feature>
<dbReference type="PANTHER" id="PTHR35580:SF1">
    <property type="entry name" value="PHYTASE-LIKE DOMAIN-CONTAINING PROTEIN"/>
    <property type="match status" value="1"/>
</dbReference>
<feature type="compositionally biased region" description="Low complexity" evidence="1">
    <location>
        <begin position="408"/>
        <end position="424"/>
    </location>
</feature>